<dbReference type="Pfam" id="PF08524">
    <property type="entry name" value="rRNA_processing"/>
    <property type="match status" value="1"/>
</dbReference>
<evidence type="ECO:0000313" key="5">
    <source>
        <dbReference type="Proteomes" id="UP001212841"/>
    </source>
</evidence>
<name>A0AAD5S1Y5_9FUNG</name>
<comment type="caution">
    <text evidence="4">The sequence shown here is derived from an EMBL/GenBank/DDBJ whole genome shotgun (WGS) entry which is preliminary data.</text>
</comment>
<accession>A0AAD5S1Y5</accession>
<dbReference type="AlphaFoldDB" id="A0AAD5S1Y5"/>
<feature type="compositionally biased region" description="Basic residues" evidence="3">
    <location>
        <begin position="188"/>
        <end position="200"/>
    </location>
</feature>
<feature type="region of interest" description="Disordered" evidence="3">
    <location>
        <begin position="1"/>
        <end position="220"/>
    </location>
</feature>
<evidence type="ECO:0000313" key="4">
    <source>
        <dbReference type="EMBL" id="KAJ3035889.1"/>
    </source>
</evidence>
<feature type="compositionally biased region" description="Basic and acidic residues" evidence="3">
    <location>
        <begin position="156"/>
        <end position="184"/>
    </location>
</feature>
<reference evidence="4" key="1">
    <citation type="submission" date="2020-05" db="EMBL/GenBank/DDBJ databases">
        <title>Phylogenomic resolution of chytrid fungi.</title>
        <authorList>
            <person name="Stajich J.E."/>
            <person name="Amses K."/>
            <person name="Simmons R."/>
            <person name="Seto K."/>
            <person name="Myers J."/>
            <person name="Bonds A."/>
            <person name="Quandt C.A."/>
            <person name="Barry K."/>
            <person name="Liu P."/>
            <person name="Grigoriev I."/>
            <person name="Longcore J.E."/>
            <person name="James T.Y."/>
        </authorList>
    </citation>
    <scope>NUCLEOTIDE SEQUENCE</scope>
    <source>
        <strain evidence="4">JEL0318</strain>
    </source>
</reference>
<proteinExistence type="inferred from homology"/>
<dbReference type="InterPro" id="IPR013730">
    <property type="entry name" value="Fyv7/TAP26"/>
</dbReference>
<evidence type="ECO:0000256" key="2">
    <source>
        <dbReference type="ARBA" id="ARBA00018780"/>
    </source>
</evidence>
<evidence type="ECO:0000256" key="1">
    <source>
        <dbReference type="ARBA" id="ARBA00006800"/>
    </source>
</evidence>
<keyword evidence="5" id="KW-1185">Reference proteome</keyword>
<feature type="compositionally biased region" description="Basic and acidic residues" evidence="3">
    <location>
        <begin position="1"/>
        <end position="12"/>
    </location>
</feature>
<protein>
    <recommendedName>
        <fullName evidence="2">rRNA-processing protein FYV7</fullName>
    </recommendedName>
</protein>
<gene>
    <name evidence="4" type="ORF">HK097_003996</name>
</gene>
<organism evidence="4 5">
    <name type="scientific">Rhizophlyctis rosea</name>
    <dbReference type="NCBI Taxonomy" id="64517"/>
    <lineage>
        <taxon>Eukaryota</taxon>
        <taxon>Fungi</taxon>
        <taxon>Fungi incertae sedis</taxon>
        <taxon>Chytridiomycota</taxon>
        <taxon>Chytridiomycota incertae sedis</taxon>
        <taxon>Chytridiomycetes</taxon>
        <taxon>Rhizophlyctidales</taxon>
        <taxon>Rhizophlyctidaceae</taxon>
        <taxon>Rhizophlyctis</taxon>
    </lineage>
</organism>
<dbReference type="Proteomes" id="UP001212841">
    <property type="component" value="Unassembled WGS sequence"/>
</dbReference>
<comment type="similarity">
    <text evidence="1">Belongs to the FYV7 family.</text>
</comment>
<sequence>MDVRRKQKQDHIRRTRGAGAAKVSAKKAELGRRTKIKKQFRKILQTESAPSSSSSYLDDTEDIPHFYKPDIPTPPPVDINEIHAAQDFDSDDDNDHQPRNESDIDSEREDSMATAKGAKKSKLEKTLERVQSGRVQKQHTKSSKPNPFAHAASKAAQEKAEKLTAIAEAKRLKEEANQKRKEYYSQRNKTRSKMQQKTRKGQPVMANQISHMLDKIKALS</sequence>
<evidence type="ECO:0000256" key="3">
    <source>
        <dbReference type="SAM" id="MobiDB-lite"/>
    </source>
</evidence>
<dbReference type="EMBL" id="JADGJD010001994">
    <property type="protein sequence ID" value="KAJ3035889.1"/>
    <property type="molecule type" value="Genomic_DNA"/>
</dbReference>